<dbReference type="InterPro" id="IPR017968">
    <property type="entry name" value="Acylphosphatase_CS"/>
</dbReference>
<evidence type="ECO:0000313" key="9">
    <source>
        <dbReference type="EMBL" id="OOY34494.1"/>
    </source>
</evidence>
<dbReference type="PANTHER" id="PTHR47268">
    <property type="entry name" value="ACYLPHOSPHATASE"/>
    <property type="match status" value="1"/>
</dbReference>
<comment type="similarity">
    <text evidence="1 6">Belongs to the acylphosphatase family.</text>
</comment>
<keyword evidence="10" id="KW-1185">Reference proteome</keyword>
<evidence type="ECO:0000256" key="4">
    <source>
        <dbReference type="ARBA" id="ARBA00047645"/>
    </source>
</evidence>
<dbReference type="InterPro" id="IPR001792">
    <property type="entry name" value="Acylphosphatase-like_dom"/>
</dbReference>
<dbReference type="GeneID" id="86991808"/>
<evidence type="ECO:0000256" key="2">
    <source>
        <dbReference type="ARBA" id="ARBA00012150"/>
    </source>
</evidence>
<evidence type="ECO:0000256" key="1">
    <source>
        <dbReference type="ARBA" id="ARBA00005614"/>
    </source>
</evidence>
<evidence type="ECO:0000313" key="8">
    <source>
        <dbReference type="EMBL" id="KHF25981.1"/>
    </source>
</evidence>
<gene>
    <name evidence="9" type="ORF">BOV88_10095</name>
    <name evidence="8" type="ORF">JV46_20750</name>
</gene>
<dbReference type="STRING" id="2340.JV46_20750"/>
<evidence type="ECO:0000256" key="5">
    <source>
        <dbReference type="PROSITE-ProRule" id="PRU00520"/>
    </source>
</evidence>
<reference evidence="8 10" key="1">
    <citation type="journal article" date="2014" name="BMC Genomics">
        <title>The genome of the intracellular bacterium of the coastal bivalve, Solemya velum: a blueprint for thriving in and out of symbiosis.</title>
        <authorList>
            <person name="Dmytrenko O."/>
            <person name="Russell S.L."/>
            <person name="Loo W.T."/>
            <person name="Fontanez K.M."/>
            <person name="Liao L."/>
            <person name="Roeselers G."/>
            <person name="Sharma R."/>
            <person name="Stewart F.J."/>
            <person name="Newton I.L."/>
            <person name="Woyke T."/>
            <person name="Wu D."/>
            <person name="Lang J.M."/>
            <person name="Eisen J.A."/>
            <person name="Cavanaugh C.M."/>
        </authorList>
    </citation>
    <scope>NUCLEOTIDE SEQUENCE [LARGE SCALE GENOMIC DNA]</scope>
    <source>
        <strain evidence="8 10">WH</strain>
    </source>
</reference>
<feature type="domain" description="Acylphosphatase-like" evidence="7">
    <location>
        <begin position="4"/>
        <end position="93"/>
    </location>
</feature>
<evidence type="ECO:0000259" key="7">
    <source>
        <dbReference type="PROSITE" id="PS51160"/>
    </source>
</evidence>
<evidence type="ECO:0000256" key="6">
    <source>
        <dbReference type="RuleBase" id="RU004168"/>
    </source>
</evidence>
<feature type="active site" evidence="5">
    <location>
        <position position="37"/>
    </location>
</feature>
<dbReference type="PANTHER" id="PTHR47268:SF4">
    <property type="entry name" value="ACYLPHOSPHATASE"/>
    <property type="match status" value="1"/>
</dbReference>
<dbReference type="InterPro" id="IPR020456">
    <property type="entry name" value="Acylphosphatase"/>
</dbReference>
<accession>A0A0B0HEV0</accession>
<evidence type="ECO:0000313" key="11">
    <source>
        <dbReference type="Proteomes" id="UP000190962"/>
    </source>
</evidence>
<dbReference type="AlphaFoldDB" id="A0A0B0HEV0"/>
<dbReference type="PATRIC" id="fig|2340.3.peg.493"/>
<feature type="active site" evidence="5">
    <location>
        <position position="19"/>
    </location>
</feature>
<dbReference type="PROSITE" id="PS00150">
    <property type="entry name" value="ACYLPHOSPHATASE_1"/>
    <property type="match status" value="1"/>
</dbReference>
<protein>
    <recommendedName>
        <fullName evidence="3 5">acylphosphatase</fullName>
        <ecNumber evidence="2 5">3.6.1.7</ecNumber>
    </recommendedName>
</protein>
<dbReference type="SUPFAM" id="SSF54975">
    <property type="entry name" value="Acylphosphatase/BLUF domain-like"/>
    <property type="match status" value="1"/>
</dbReference>
<sequence>MKSSIRCIVIGQVQGVFFRASTQQVAQQLGISGYAVNLPDGSVEVVAHGETDNLDKLKQFLGTGPKAAAVYSLVCESVEMDEEAVKSGFRVGSRLADDAD</sequence>
<comment type="caution">
    <text evidence="8">The sequence shown here is derived from an EMBL/GenBank/DDBJ whole genome shotgun (WGS) entry which is preliminary data.</text>
</comment>
<dbReference type="Proteomes" id="UP000030856">
    <property type="component" value="Unassembled WGS sequence"/>
</dbReference>
<evidence type="ECO:0000313" key="10">
    <source>
        <dbReference type="Proteomes" id="UP000030856"/>
    </source>
</evidence>
<name>A0A0B0HEV0_SOVGS</name>
<organism evidence="8 10">
    <name type="scientific">Solemya velum gill symbiont</name>
    <dbReference type="NCBI Taxonomy" id="2340"/>
    <lineage>
        <taxon>Bacteria</taxon>
        <taxon>Pseudomonadati</taxon>
        <taxon>Pseudomonadota</taxon>
        <taxon>Gammaproteobacteria</taxon>
        <taxon>sulfur-oxidizing symbionts</taxon>
    </lineage>
</organism>
<dbReference type="GO" id="GO:0003998">
    <property type="term" value="F:acylphosphatase activity"/>
    <property type="evidence" value="ECO:0007669"/>
    <property type="project" value="UniProtKB-EC"/>
</dbReference>
<dbReference type="InterPro" id="IPR036046">
    <property type="entry name" value="Acylphosphatase-like_dom_sf"/>
</dbReference>
<dbReference type="EMBL" id="JRAA01000001">
    <property type="protein sequence ID" value="KHF25981.1"/>
    <property type="molecule type" value="Genomic_DNA"/>
</dbReference>
<reference evidence="9 11" key="2">
    <citation type="submission" date="2016-11" db="EMBL/GenBank/DDBJ databases">
        <title>Mixed transmission modes and dynamic genome evolution in an obligate animal-bacterial symbiosis.</title>
        <authorList>
            <person name="Russell S.L."/>
            <person name="Corbett-Detig R.B."/>
            <person name="Cavanaugh C.M."/>
        </authorList>
    </citation>
    <scope>NUCLEOTIDE SEQUENCE [LARGE SCALE GENOMIC DNA]</scope>
    <source>
        <strain evidence="9">MA-KB16</strain>
    </source>
</reference>
<dbReference type="Pfam" id="PF00708">
    <property type="entry name" value="Acylphosphatase"/>
    <property type="match status" value="1"/>
</dbReference>
<dbReference type="PROSITE" id="PS51160">
    <property type="entry name" value="ACYLPHOSPHATASE_3"/>
    <property type="match status" value="1"/>
</dbReference>
<dbReference type="OrthoDB" id="5295388at2"/>
<keyword evidence="5 8" id="KW-0378">Hydrolase</keyword>
<proteinExistence type="inferred from homology"/>
<dbReference type="EC" id="3.6.1.7" evidence="2 5"/>
<dbReference type="Gene3D" id="3.30.70.100">
    <property type="match status" value="1"/>
</dbReference>
<dbReference type="RefSeq" id="WP_043115685.1">
    <property type="nucleotide sequence ID" value="NZ_JRAA01000001.1"/>
</dbReference>
<dbReference type="Proteomes" id="UP000190962">
    <property type="component" value="Unassembled WGS sequence"/>
</dbReference>
<comment type="catalytic activity">
    <reaction evidence="4 5">
        <text>an acyl phosphate + H2O = a carboxylate + phosphate + H(+)</text>
        <dbReference type="Rhea" id="RHEA:14965"/>
        <dbReference type="ChEBI" id="CHEBI:15377"/>
        <dbReference type="ChEBI" id="CHEBI:15378"/>
        <dbReference type="ChEBI" id="CHEBI:29067"/>
        <dbReference type="ChEBI" id="CHEBI:43474"/>
        <dbReference type="ChEBI" id="CHEBI:59918"/>
        <dbReference type="EC" id="3.6.1.7"/>
    </reaction>
</comment>
<dbReference type="eggNOG" id="COG1254">
    <property type="taxonomic scope" value="Bacteria"/>
</dbReference>
<dbReference type="EMBL" id="MPNX01000015">
    <property type="protein sequence ID" value="OOY34494.1"/>
    <property type="molecule type" value="Genomic_DNA"/>
</dbReference>
<evidence type="ECO:0000256" key="3">
    <source>
        <dbReference type="ARBA" id="ARBA00015991"/>
    </source>
</evidence>